<sequence length="509" mass="58631">MANEDWSCDANDAVQLTIVQPGEKKPTTIATFHPQFTYPIFGDEERIFGYKGLIIRLRFAAHDLRSHVHISYDEKFKAVGDTAATDLNKTLRDWISESAFISLPEYEKAVQNDENAKDFVPPGKRVHTYTTNGRNYEIWAGSLVEPDVRALLERAQIFVPLFIEAGTPLATDDPEWTLERWTVYFVYEVVTPPTPTASKYSIVGYATTYRWWFYHNREGKTHPTVGNGPFPYPEQIKFSELPSRLRIAQFLILPHHHRSGHGTQLYTTIHKVCVEDPTIIELTVEDPNEAFDELRDAADYHILRPEFLKRDLNINPNPYPANTGKKRPRLMPTAALIPTKTLHEIRSKYKIAPTQFAHILEAFLLSRIPLKHRAAGNANMARLLIKKHNAEDENDRRYYWWRMLVKQRLYKRSRDVLIQLELNERIQKLDETLANVEEGYEKLLERFGNREERIGKMAEEEVDPKKASMAEGTANGAAGRDRTKRKYTVIEDDEDEGEGPAEAAKKAKV</sequence>
<keyword evidence="24" id="KW-1185">Reference proteome</keyword>
<dbReference type="Gene3D" id="3.90.360.10">
    <property type="entry name" value="Histone acetyl transferase 1 (HAT1), N-terminal domain"/>
    <property type="match status" value="1"/>
</dbReference>
<feature type="region of interest" description="Disordered" evidence="21">
    <location>
        <begin position="458"/>
        <end position="509"/>
    </location>
</feature>
<comment type="similarity">
    <text evidence="3 16">Belongs to the HAT1 family.</text>
</comment>
<evidence type="ECO:0000256" key="8">
    <source>
        <dbReference type="ARBA" id="ARBA00022763"/>
    </source>
</evidence>
<evidence type="ECO:0000256" key="4">
    <source>
        <dbReference type="ARBA" id="ARBA00013184"/>
    </source>
</evidence>
<protein>
    <recommendedName>
        <fullName evidence="5 16">Histone acetyltransferase type B catalytic subunit</fullName>
        <ecNumber evidence="4 16">2.3.1.48</ecNumber>
    </recommendedName>
</protein>
<keyword evidence="7 16" id="KW-0808">Transferase</keyword>
<comment type="function">
    <text evidence="14">Catalytic component of the histone acetylase B (HAT-B) complex. Acetylates 'Lys-12' of histone H4 which is required for telomeric silencing. Has intrinsic substrate specificity that modifies lysine in recognition sequence GXGKXG. Involved in DNA double-strand break repair.</text>
</comment>
<dbReference type="GO" id="GO:0031509">
    <property type="term" value="P:subtelomeric heterochromatin formation"/>
    <property type="evidence" value="ECO:0007669"/>
    <property type="project" value="InterPro"/>
</dbReference>
<dbReference type="InterPro" id="IPR016181">
    <property type="entry name" value="Acyl_CoA_acyltransferase"/>
</dbReference>
<keyword evidence="6 16" id="KW-0963">Cytoplasm</keyword>
<feature type="compositionally biased region" description="Basic and acidic residues" evidence="21">
    <location>
        <begin position="458"/>
        <end position="468"/>
    </location>
</feature>
<dbReference type="InterPro" id="IPR017380">
    <property type="entry name" value="Hist_AcTrfase_B-typ_cat-su"/>
</dbReference>
<keyword evidence="11 16" id="KW-0539">Nucleus</keyword>
<feature type="site" description="Interaction with histone H4 N-terminus" evidence="19">
    <location>
        <position position="176"/>
    </location>
</feature>
<dbReference type="EC" id="2.3.1.48" evidence="4 16"/>
<dbReference type="Pfam" id="PF10394">
    <property type="entry name" value="Hat1_N"/>
    <property type="match status" value="1"/>
</dbReference>
<dbReference type="STRING" id="1408163.A0A0F4YF35"/>
<dbReference type="InterPro" id="IPR019467">
    <property type="entry name" value="Hat1_N"/>
</dbReference>
<keyword evidence="10" id="KW-0234">DNA repair</keyword>
<reference evidence="23 24" key="1">
    <citation type="submission" date="2015-04" db="EMBL/GenBank/DDBJ databases">
        <authorList>
            <person name="Heijne W.H."/>
            <person name="Fedorova N.D."/>
            <person name="Nierman W.C."/>
            <person name="Vollebregt A.W."/>
            <person name="Zhao Z."/>
            <person name="Wu L."/>
            <person name="Kumar M."/>
            <person name="Stam H."/>
            <person name="van den Berg M.A."/>
            <person name="Pel H.J."/>
        </authorList>
    </citation>
    <scope>NUCLEOTIDE SEQUENCE [LARGE SCALE GENOMIC DNA]</scope>
    <source>
        <strain evidence="23 24">CBS 393.64</strain>
    </source>
</reference>
<accession>A0A0F4YF35</accession>
<evidence type="ECO:0000256" key="5">
    <source>
        <dbReference type="ARBA" id="ARBA00021268"/>
    </source>
</evidence>
<evidence type="ECO:0000256" key="20">
    <source>
        <dbReference type="SAM" id="Coils"/>
    </source>
</evidence>
<dbReference type="GO" id="GO:0004402">
    <property type="term" value="F:histone acetyltransferase activity"/>
    <property type="evidence" value="ECO:0007669"/>
    <property type="project" value="UniProtKB-UniRule"/>
</dbReference>
<name>A0A0F4YF35_RASE3</name>
<dbReference type="GeneID" id="25321491"/>
<evidence type="ECO:0000256" key="21">
    <source>
        <dbReference type="SAM" id="MobiDB-lite"/>
    </source>
</evidence>
<dbReference type="AlphaFoldDB" id="A0A0F4YF35"/>
<dbReference type="GO" id="GO:0000781">
    <property type="term" value="C:chromosome, telomeric region"/>
    <property type="evidence" value="ECO:0007669"/>
    <property type="project" value="GOC"/>
</dbReference>
<feature type="active site" description="Proton donor/acceptor" evidence="17">
    <location>
        <position position="285"/>
    </location>
</feature>
<dbReference type="EMBL" id="LASV01000733">
    <property type="protein sequence ID" value="KKA16842.1"/>
    <property type="molecule type" value="Genomic_DNA"/>
</dbReference>
<dbReference type="FunFam" id="3.40.630.30:FF:000125">
    <property type="entry name" value="Histone acetyltransferase type B catalytic subunit"/>
    <property type="match status" value="1"/>
</dbReference>
<keyword evidence="8" id="KW-0227">DNA damage</keyword>
<dbReference type="RefSeq" id="XP_013323454.1">
    <property type="nucleotide sequence ID" value="XM_013468000.1"/>
</dbReference>
<evidence type="ECO:0000256" key="7">
    <source>
        <dbReference type="ARBA" id="ARBA00022679"/>
    </source>
</evidence>
<dbReference type="PANTHER" id="PTHR12046">
    <property type="entry name" value="HISTONE ACETYLTRANSFERASE TYPE B CATALYTIC SUBUNIT"/>
    <property type="match status" value="1"/>
</dbReference>
<evidence type="ECO:0000256" key="13">
    <source>
        <dbReference type="ARBA" id="ARBA00048017"/>
    </source>
</evidence>
<evidence type="ECO:0000256" key="6">
    <source>
        <dbReference type="ARBA" id="ARBA00022490"/>
    </source>
</evidence>
<comment type="catalytic activity">
    <reaction evidence="13 16">
        <text>L-lysyl-[protein] + acetyl-CoA = N(6)-acetyl-L-lysyl-[protein] + CoA + H(+)</text>
        <dbReference type="Rhea" id="RHEA:45948"/>
        <dbReference type="Rhea" id="RHEA-COMP:9752"/>
        <dbReference type="Rhea" id="RHEA-COMP:10731"/>
        <dbReference type="ChEBI" id="CHEBI:15378"/>
        <dbReference type="ChEBI" id="CHEBI:29969"/>
        <dbReference type="ChEBI" id="CHEBI:57287"/>
        <dbReference type="ChEBI" id="CHEBI:57288"/>
        <dbReference type="ChEBI" id="CHEBI:61930"/>
        <dbReference type="EC" id="2.3.1.48"/>
    </reaction>
</comment>
<evidence type="ECO:0000256" key="19">
    <source>
        <dbReference type="PIRSR" id="PIRSR038084-3"/>
    </source>
</evidence>
<comment type="subunit">
    <text evidence="15 16">Component of the HAT-B complex composed of at least HAT1 and HAT2. The HAT-B complex binds to histone H4 tail.</text>
</comment>
<dbReference type="GO" id="GO:0006281">
    <property type="term" value="P:DNA repair"/>
    <property type="evidence" value="ECO:0007669"/>
    <property type="project" value="UniProtKB-KW"/>
</dbReference>
<evidence type="ECO:0000256" key="1">
    <source>
        <dbReference type="ARBA" id="ARBA00004123"/>
    </source>
</evidence>
<feature type="region of interest" description="Interaction with histone H4 N-terminus" evidence="18">
    <location>
        <begin position="209"/>
        <end position="211"/>
    </location>
</feature>
<dbReference type="GO" id="GO:0005634">
    <property type="term" value="C:nucleus"/>
    <property type="evidence" value="ECO:0007669"/>
    <property type="project" value="UniProtKB-SubCell"/>
</dbReference>
<evidence type="ECO:0000256" key="2">
    <source>
        <dbReference type="ARBA" id="ARBA00004496"/>
    </source>
</evidence>
<evidence type="ECO:0000256" key="15">
    <source>
        <dbReference type="ARBA" id="ARBA00063577"/>
    </source>
</evidence>
<dbReference type="SUPFAM" id="SSF55729">
    <property type="entry name" value="Acyl-CoA N-acyltransferases (Nat)"/>
    <property type="match status" value="1"/>
</dbReference>
<evidence type="ECO:0000256" key="9">
    <source>
        <dbReference type="ARBA" id="ARBA00022853"/>
    </source>
</evidence>
<proteinExistence type="inferred from homology"/>
<feature type="binding site" evidence="18">
    <location>
        <position position="288"/>
    </location>
    <ligand>
        <name>acetyl-CoA</name>
        <dbReference type="ChEBI" id="CHEBI:57288"/>
    </ligand>
</feature>
<feature type="coiled-coil region" evidence="20">
    <location>
        <begin position="419"/>
        <end position="446"/>
    </location>
</feature>
<gene>
    <name evidence="23" type="ORF">T310_9559</name>
</gene>
<comment type="subcellular location">
    <subcellularLocation>
        <location evidence="2 16">Cytoplasm</location>
    </subcellularLocation>
    <subcellularLocation>
        <location evidence="1 16">Nucleus</location>
    </subcellularLocation>
</comment>
<evidence type="ECO:0000256" key="14">
    <source>
        <dbReference type="ARBA" id="ARBA00053467"/>
    </source>
</evidence>
<feature type="binding site" evidence="18">
    <location>
        <begin position="250"/>
        <end position="252"/>
    </location>
    <ligand>
        <name>acetyl-CoA</name>
        <dbReference type="ChEBI" id="CHEBI:57288"/>
    </ligand>
</feature>
<dbReference type="OrthoDB" id="10253098at2759"/>
<keyword evidence="12 16" id="KW-0012">Acyltransferase</keyword>
<dbReference type="InterPro" id="IPR037113">
    <property type="entry name" value="Hat1_N_sf"/>
</dbReference>
<evidence type="ECO:0000256" key="3">
    <source>
        <dbReference type="ARBA" id="ARBA00010543"/>
    </source>
</evidence>
<dbReference type="PIRSF" id="PIRSF038084">
    <property type="entry name" value="HAT-B_cat"/>
    <property type="match status" value="1"/>
</dbReference>
<evidence type="ECO:0000256" key="18">
    <source>
        <dbReference type="PIRSR" id="PIRSR038084-2"/>
    </source>
</evidence>
<evidence type="ECO:0000256" key="11">
    <source>
        <dbReference type="ARBA" id="ARBA00023242"/>
    </source>
</evidence>
<evidence type="ECO:0000256" key="17">
    <source>
        <dbReference type="PIRSR" id="PIRSR038084-1"/>
    </source>
</evidence>
<dbReference type="Gene3D" id="3.40.630.30">
    <property type="match status" value="1"/>
</dbReference>
<feature type="domain" description="Histone acetyl transferase HAT1 N-terminal" evidence="22">
    <location>
        <begin position="6"/>
        <end position="164"/>
    </location>
</feature>
<dbReference type="Proteomes" id="UP000053958">
    <property type="component" value="Unassembled WGS sequence"/>
</dbReference>
<organism evidence="23 24">
    <name type="scientific">Rasamsonia emersonii (strain ATCC 16479 / CBS 393.64 / IMI 116815)</name>
    <dbReference type="NCBI Taxonomy" id="1408163"/>
    <lineage>
        <taxon>Eukaryota</taxon>
        <taxon>Fungi</taxon>
        <taxon>Dikarya</taxon>
        <taxon>Ascomycota</taxon>
        <taxon>Pezizomycotina</taxon>
        <taxon>Eurotiomycetes</taxon>
        <taxon>Eurotiomycetidae</taxon>
        <taxon>Eurotiales</taxon>
        <taxon>Trichocomaceae</taxon>
        <taxon>Rasamsonia</taxon>
    </lineage>
</organism>
<keyword evidence="9" id="KW-0156">Chromatin regulator</keyword>
<evidence type="ECO:0000256" key="16">
    <source>
        <dbReference type="PIRNR" id="PIRNR038084"/>
    </source>
</evidence>
<evidence type="ECO:0000256" key="12">
    <source>
        <dbReference type="ARBA" id="ARBA00023315"/>
    </source>
</evidence>
<comment type="caution">
    <text evidence="23">The sequence shown here is derived from an EMBL/GenBank/DDBJ whole genome shotgun (WGS) entry which is preliminary data.</text>
</comment>
<evidence type="ECO:0000259" key="22">
    <source>
        <dbReference type="Pfam" id="PF10394"/>
    </source>
</evidence>
<evidence type="ECO:0000256" key="10">
    <source>
        <dbReference type="ARBA" id="ARBA00023204"/>
    </source>
</evidence>
<feature type="compositionally biased region" description="Acidic residues" evidence="21">
    <location>
        <begin position="490"/>
        <end position="499"/>
    </location>
</feature>
<keyword evidence="20" id="KW-0175">Coiled coil</keyword>
<evidence type="ECO:0000313" key="23">
    <source>
        <dbReference type="EMBL" id="KKA16842.1"/>
    </source>
</evidence>
<evidence type="ECO:0000313" key="24">
    <source>
        <dbReference type="Proteomes" id="UP000053958"/>
    </source>
</evidence>
<feature type="region of interest" description="Interaction with histone H4 N-terminus" evidence="18">
    <location>
        <begin position="43"/>
        <end position="45"/>
    </location>
</feature>
<dbReference type="GO" id="GO:0005737">
    <property type="term" value="C:cytoplasm"/>
    <property type="evidence" value="ECO:0007669"/>
    <property type="project" value="UniProtKB-SubCell"/>
</dbReference>
<comment type="function">
    <text evidence="16">Catalytic component of the histone acetylase B (HAT-B) complex. Has intrinsic substrate specificity that modifies lysine in recognition sequence GXGKXG. Involved in DNA double-strand break repair.</text>
</comment>